<feature type="transmembrane region" description="Helical" evidence="1">
    <location>
        <begin position="20"/>
        <end position="40"/>
    </location>
</feature>
<protein>
    <submittedName>
        <fullName evidence="2">Uncharacterized protein</fullName>
    </submittedName>
</protein>
<name>A0A2H4YES3_9CAUD</name>
<keyword evidence="3" id="KW-1185">Reference proteome</keyword>
<evidence type="ECO:0000313" key="2">
    <source>
        <dbReference type="EMBL" id="AUE22677.1"/>
    </source>
</evidence>
<keyword evidence="1" id="KW-1133">Transmembrane helix</keyword>
<dbReference type="Proteomes" id="UP000240934">
    <property type="component" value="Segment"/>
</dbReference>
<reference evidence="2 3" key="1">
    <citation type="submission" date="2017-10" db="EMBL/GenBank/DDBJ databases">
        <title>Antibacterial composition for extension of chilled fish shelf life and decreasing of risk of food-borne infections, bacteriophage strains for its preparation.</title>
        <authorList>
            <person name="Zulkarneev E.R."/>
            <person name="Aleshkin A.V."/>
            <person name="Rubalsky O.V."/>
            <person name="Kiseleva I.A."/>
            <person name="Rubalskii E.O."/>
            <person name="Lebedev S.N."/>
        </authorList>
    </citation>
    <scope>NUCLEOTIDE SEQUENCE [LARGE SCALE GENOMIC DNA]</scope>
</reference>
<keyword evidence="1" id="KW-0812">Transmembrane</keyword>
<gene>
    <name evidence="2" type="ORF">Ah1_00136</name>
</gene>
<dbReference type="EMBL" id="MG250483">
    <property type="protein sequence ID" value="AUE22677.1"/>
    <property type="molecule type" value="Genomic_DNA"/>
</dbReference>
<keyword evidence="1" id="KW-0472">Membrane</keyword>
<feature type="transmembrane region" description="Helical" evidence="1">
    <location>
        <begin position="46"/>
        <end position="65"/>
    </location>
</feature>
<evidence type="ECO:0000313" key="3">
    <source>
        <dbReference type="Proteomes" id="UP000240934"/>
    </source>
</evidence>
<proteinExistence type="predicted"/>
<sequence>MIDTRMKVDGKWNFKVDNVIYLLLMFLGYSYIFMDLYAGYENYQVEGSFVISAMSFFVFMWMMVISQRRHIDRLYAMIKSLENRG</sequence>
<organism evidence="2 3">
    <name type="scientific">Aeromonas phage Ah1</name>
    <dbReference type="NCBI Taxonomy" id="2053701"/>
    <lineage>
        <taxon>Viruses</taxon>
        <taxon>Duplodnaviria</taxon>
        <taxon>Heunggongvirae</taxon>
        <taxon>Uroviricota</taxon>
        <taxon>Caudoviricetes</taxon>
        <taxon>Pantevenvirales</taxon>
        <taxon>Straboviridae</taxon>
        <taxon>Cinqassovirus</taxon>
        <taxon>Cinqassovirus ah1</taxon>
    </lineage>
</organism>
<evidence type="ECO:0000256" key="1">
    <source>
        <dbReference type="SAM" id="Phobius"/>
    </source>
</evidence>
<accession>A0A2H4YES3</accession>